<feature type="region of interest" description="Disordered" evidence="1">
    <location>
        <begin position="1"/>
        <end position="28"/>
    </location>
</feature>
<dbReference type="RefSeq" id="WP_268241709.1">
    <property type="nucleotide sequence ID" value="NZ_BMPI01000040.1"/>
</dbReference>
<sequence>MTRGMDLTGKVARGGVAADDHGRGDGEPKVSLVLQRVTVVHG</sequence>
<dbReference type="AlphaFoldDB" id="A0A917U4D1"/>
<gene>
    <name evidence="2" type="ORF">GCM10007977_068940</name>
</gene>
<evidence type="ECO:0000256" key="1">
    <source>
        <dbReference type="SAM" id="MobiDB-lite"/>
    </source>
</evidence>
<dbReference type="Proteomes" id="UP000642070">
    <property type="component" value="Unassembled WGS sequence"/>
</dbReference>
<evidence type="ECO:0000313" key="2">
    <source>
        <dbReference type="EMBL" id="GGM57496.1"/>
    </source>
</evidence>
<evidence type="ECO:0000313" key="3">
    <source>
        <dbReference type="Proteomes" id="UP000642070"/>
    </source>
</evidence>
<accession>A0A917U4D1</accession>
<reference evidence="2" key="2">
    <citation type="submission" date="2020-09" db="EMBL/GenBank/DDBJ databases">
        <authorList>
            <person name="Sun Q."/>
            <person name="Ohkuma M."/>
        </authorList>
    </citation>
    <scope>NUCLEOTIDE SEQUENCE</scope>
    <source>
        <strain evidence="2">JCM 19831</strain>
    </source>
</reference>
<feature type="compositionally biased region" description="Basic and acidic residues" evidence="1">
    <location>
        <begin position="18"/>
        <end position="28"/>
    </location>
</feature>
<dbReference type="EMBL" id="BMPI01000040">
    <property type="protein sequence ID" value="GGM57496.1"/>
    <property type="molecule type" value="Genomic_DNA"/>
</dbReference>
<organism evidence="2 3">
    <name type="scientific">Dactylosporangium sucinum</name>
    <dbReference type="NCBI Taxonomy" id="1424081"/>
    <lineage>
        <taxon>Bacteria</taxon>
        <taxon>Bacillati</taxon>
        <taxon>Actinomycetota</taxon>
        <taxon>Actinomycetes</taxon>
        <taxon>Micromonosporales</taxon>
        <taxon>Micromonosporaceae</taxon>
        <taxon>Dactylosporangium</taxon>
    </lineage>
</organism>
<keyword evidence="3" id="KW-1185">Reference proteome</keyword>
<reference evidence="2" key="1">
    <citation type="journal article" date="2014" name="Int. J. Syst. Evol. Microbiol.">
        <title>Complete genome sequence of Corynebacterium casei LMG S-19264T (=DSM 44701T), isolated from a smear-ripened cheese.</title>
        <authorList>
            <consortium name="US DOE Joint Genome Institute (JGI-PGF)"/>
            <person name="Walter F."/>
            <person name="Albersmeier A."/>
            <person name="Kalinowski J."/>
            <person name="Ruckert C."/>
        </authorList>
    </citation>
    <scope>NUCLEOTIDE SEQUENCE</scope>
    <source>
        <strain evidence="2">JCM 19831</strain>
    </source>
</reference>
<protein>
    <submittedName>
        <fullName evidence="2">Uncharacterized protein</fullName>
    </submittedName>
</protein>
<proteinExistence type="predicted"/>
<comment type="caution">
    <text evidence="2">The sequence shown here is derived from an EMBL/GenBank/DDBJ whole genome shotgun (WGS) entry which is preliminary data.</text>
</comment>
<name>A0A917U4D1_9ACTN</name>